<organism evidence="1 2">
    <name type="scientific">Trichinella nativa</name>
    <dbReference type="NCBI Taxonomy" id="6335"/>
    <lineage>
        <taxon>Eukaryota</taxon>
        <taxon>Metazoa</taxon>
        <taxon>Ecdysozoa</taxon>
        <taxon>Nematoda</taxon>
        <taxon>Enoplea</taxon>
        <taxon>Dorylaimia</taxon>
        <taxon>Trichinellida</taxon>
        <taxon>Trichinellidae</taxon>
        <taxon>Trichinella</taxon>
    </lineage>
</organism>
<dbReference type="EMBL" id="JYDW01000075">
    <property type="protein sequence ID" value="KRZ57447.1"/>
    <property type="molecule type" value="Genomic_DNA"/>
</dbReference>
<keyword evidence="2" id="KW-1185">Reference proteome</keyword>
<gene>
    <name evidence="1" type="ORF">T02_10077</name>
</gene>
<evidence type="ECO:0000313" key="2">
    <source>
        <dbReference type="Proteomes" id="UP000054721"/>
    </source>
</evidence>
<reference evidence="1 2" key="1">
    <citation type="submission" date="2015-05" db="EMBL/GenBank/DDBJ databases">
        <title>Evolution of Trichinella species and genotypes.</title>
        <authorList>
            <person name="Korhonen P.K."/>
            <person name="Edoardo P."/>
            <person name="Giuseppe L.R."/>
            <person name="Gasser R.B."/>
        </authorList>
    </citation>
    <scope>NUCLEOTIDE SEQUENCE [LARGE SCALE GENOMIC DNA]</scope>
    <source>
        <strain evidence="1">ISS10</strain>
    </source>
</reference>
<dbReference type="OrthoDB" id="5920105at2759"/>
<name>A0A0V1LDJ3_9BILA</name>
<protein>
    <submittedName>
        <fullName evidence="1">Uncharacterized protein</fullName>
    </submittedName>
</protein>
<dbReference type="STRING" id="6335.A0A0V1LDJ3"/>
<dbReference type="AlphaFoldDB" id="A0A0V1LDJ3"/>
<proteinExistence type="predicted"/>
<sequence length="177" mass="19769">MGRRAYVSERDLVALLDGGVASREVHRAIRLQDPPTLAEAHKVAKEERRQPHTGVMKQEKDDVTQHLEALERPYEPLGELDASAAAAFNITDVTPPSYASGNERWREDDAMVSVIPKRVWDKATSGRKLQVAARPMQLGDGRTMATCVWGYSLSTTWEMEGSTRRAARYTGITFLTQ</sequence>
<dbReference type="Proteomes" id="UP000054721">
    <property type="component" value="Unassembled WGS sequence"/>
</dbReference>
<evidence type="ECO:0000313" key="1">
    <source>
        <dbReference type="EMBL" id="KRZ57447.1"/>
    </source>
</evidence>
<comment type="caution">
    <text evidence="1">The sequence shown here is derived from an EMBL/GenBank/DDBJ whole genome shotgun (WGS) entry which is preliminary data.</text>
</comment>
<accession>A0A0V1LDJ3</accession>